<keyword evidence="5" id="KW-1185">Reference proteome</keyword>
<comment type="caution">
    <text evidence="4">The sequence shown here is derived from an EMBL/GenBank/DDBJ whole genome shotgun (WGS) entry which is preliminary data.</text>
</comment>
<name>A0ABW0Q843_9BURK</name>
<keyword evidence="3 4" id="KW-0560">Oxidoreductase</keyword>
<organism evidence="4 5">
    <name type="scientific">Polaromonas jejuensis</name>
    <dbReference type="NCBI Taxonomy" id="457502"/>
    <lineage>
        <taxon>Bacteria</taxon>
        <taxon>Pseudomonadati</taxon>
        <taxon>Pseudomonadota</taxon>
        <taxon>Betaproteobacteria</taxon>
        <taxon>Burkholderiales</taxon>
        <taxon>Comamonadaceae</taxon>
        <taxon>Polaromonas</taxon>
    </lineage>
</organism>
<evidence type="ECO:0000313" key="4">
    <source>
        <dbReference type="EMBL" id="MFC5520282.1"/>
    </source>
</evidence>
<evidence type="ECO:0000256" key="2">
    <source>
        <dbReference type="ARBA" id="ARBA00022643"/>
    </source>
</evidence>
<dbReference type="Pfam" id="PF03060">
    <property type="entry name" value="NMO"/>
    <property type="match status" value="1"/>
</dbReference>
<sequence length="346" mass="36138">MADTRIPAYPRLQTRLTRQFGLQTPLVLAPMALASGGALAAACAQAGTLGLVGGGYGDLAWTQAQYNLALQGTSTDGSRARLGCGFITWKLDEDASALDWVLAHPATEKPHAIMLSFGDPRPYAARIAAVGAALICQVQRMEQVPQAIEAGARIIVAQGGEAGGHGMNALNGRATITFVPELADWLTVHAPDVLLLAAGGIADGRTLAAALVLGADGALVGSRLWATHESLAAQGAKDQALAANGDGTARSSVFDILRRKNWPEPYDFRAIRNDLHRRWEARLDALLADPAAARADYDEGVRAGDFSRAHATVGEAVGLIGNLAPAAEVIAHMNADAAEILSKNSF</sequence>
<reference evidence="5" key="1">
    <citation type="journal article" date="2019" name="Int. J. Syst. Evol. Microbiol.">
        <title>The Global Catalogue of Microorganisms (GCM) 10K type strain sequencing project: providing services to taxonomists for standard genome sequencing and annotation.</title>
        <authorList>
            <consortium name="The Broad Institute Genomics Platform"/>
            <consortium name="The Broad Institute Genome Sequencing Center for Infectious Disease"/>
            <person name="Wu L."/>
            <person name="Ma J."/>
        </authorList>
    </citation>
    <scope>NUCLEOTIDE SEQUENCE [LARGE SCALE GENOMIC DNA]</scope>
    <source>
        <strain evidence="5">CGMCC 4.7277</strain>
    </source>
</reference>
<protein>
    <submittedName>
        <fullName evidence="4">NAD(P)H-dependent flavin oxidoreductase</fullName>
        <ecNumber evidence="4">1.13.12.-</ecNumber>
    </submittedName>
</protein>
<dbReference type="EC" id="1.13.12.-" evidence="4"/>
<dbReference type="SUPFAM" id="SSF51412">
    <property type="entry name" value="Inosine monophosphate dehydrogenase (IMPDH)"/>
    <property type="match status" value="1"/>
</dbReference>
<keyword evidence="1" id="KW-0285">Flavoprotein</keyword>
<evidence type="ECO:0000256" key="1">
    <source>
        <dbReference type="ARBA" id="ARBA00022630"/>
    </source>
</evidence>
<dbReference type="GO" id="GO:0016491">
    <property type="term" value="F:oxidoreductase activity"/>
    <property type="evidence" value="ECO:0007669"/>
    <property type="project" value="UniProtKB-KW"/>
</dbReference>
<proteinExistence type="predicted"/>
<dbReference type="CDD" id="cd04730">
    <property type="entry name" value="NPD_like"/>
    <property type="match status" value="1"/>
</dbReference>
<dbReference type="Gene3D" id="3.20.20.70">
    <property type="entry name" value="Aldolase class I"/>
    <property type="match status" value="1"/>
</dbReference>
<evidence type="ECO:0000256" key="3">
    <source>
        <dbReference type="ARBA" id="ARBA00023002"/>
    </source>
</evidence>
<gene>
    <name evidence="4" type="ORF">ACFPP7_05050</name>
</gene>
<evidence type="ECO:0000313" key="5">
    <source>
        <dbReference type="Proteomes" id="UP001596084"/>
    </source>
</evidence>
<dbReference type="EMBL" id="JBHSMX010000010">
    <property type="protein sequence ID" value="MFC5520282.1"/>
    <property type="molecule type" value="Genomic_DNA"/>
</dbReference>
<accession>A0ABW0Q843</accession>
<dbReference type="Proteomes" id="UP001596084">
    <property type="component" value="Unassembled WGS sequence"/>
</dbReference>
<dbReference type="PANTHER" id="PTHR32332">
    <property type="entry name" value="2-NITROPROPANE DIOXYGENASE"/>
    <property type="match status" value="1"/>
</dbReference>
<dbReference type="InterPro" id="IPR004136">
    <property type="entry name" value="NMO"/>
</dbReference>
<dbReference type="InterPro" id="IPR013785">
    <property type="entry name" value="Aldolase_TIM"/>
</dbReference>
<dbReference type="RefSeq" id="WP_068835193.1">
    <property type="nucleotide sequence ID" value="NZ_JBHSMX010000010.1"/>
</dbReference>
<keyword evidence="2" id="KW-0288">FMN</keyword>
<dbReference type="PANTHER" id="PTHR32332:SF31">
    <property type="entry name" value="2-NITROPROPANE DIOXYGENASE FAMILY, PUTATIVE (AFU_ORTHOLOGUE AFUA_2G09850)-RELATED"/>
    <property type="match status" value="1"/>
</dbReference>